<sequence length="177" mass="20572">MRVFYLLLFSQAVSAQLQCDKTIIRATIGRTLNLACTFDANRYRFSRKYWCAGESRSTCEILMDTDGFTKAQLRSRARIAETGFKNFHIQITGLQLSDTGVYWVGIEKVYADIMVKIQLEVTEGKDLCSQLHKKKTLFYICFYIMSNGPIEMLQKWSNRNAPKLKKNLDLIFKYLLH</sequence>
<protein>
    <recommendedName>
        <fullName evidence="5">Immunoglobulin V-set domain-containing protein</fullName>
    </recommendedName>
</protein>
<keyword evidence="3" id="KW-0472">Membrane</keyword>
<dbReference type="GO" id="GO:0005886">
    <property type="term" value="C:plasma membrane"/>
    <property type="evidence" value="ECO:0007669"/>
    <property type="project" value="TreeGrafter"/>
</dbReference>
<dbReference type="PANTHER" id="PTHR11860:SF96">
    <property type="match status" value="1"/>
</dbReference>
<dbReference type="InterPro" id="IPR013106">
    <property type="entry name" value="Ig_V-set"/>
</dbReference>
<reference evidence="6" key="3">
    <citation type="submission" date="2025-08" db="UniProtKB">
        <authorList>
            <consortium name="Ensembl"/>
        </authorList>
    </citation>
    <scope>IDENTIFICATION</scope>
</reference>
<evidence type="ECO:0000313" key="6">
    <source>
        <dbReference type="Ensembl" id="ENSAMXP00000039672.1"/>
    </source>
</evidence>
<organism evidence="6 7">
    <name type="scientific">Astyanax mexicanus</name>
    <name type="common">Blind cave fish</name>
    <name type="synonym">Astyanax fasciatus mexicanus</name>
    <dbReference type="NCBI Taxonomy" id="7994"/>
    <lineage>
        <taxon>Eukaryota</taxon>
        <taxon>Metazoa</taxon>
        <taxon>Chordata</taxon>
        <taxon>Craniata</taxon>
        <taxon>Vertebrata</taxon>
        <taxon>Euteleostomi</taxon>
        <taxon>Actinopterygii</taxon>
        <taxon>Neopterygii</taxon>
        <taxon>Teleostei</taxon>
        <taxon>Ostariophysi</taxon>
        <taxon>Characiformes</taxon>
        <taxon>Characoidei</taxon>
        <taxon>Acestrorhamphidae</taxon>
        <taxon>Acestrorhamphinae</taxon>
        <taxon>Astyanax</taxon>
    </lineage>
</organism>
<dbReference type="Pfam" id="PF07686">
    <property type="entry name" value="V-set"/>
    <property type="match status" value="1"/>
</dbReference>
<keyword evidence="2" id="KW-0812">Transmembrane</keyword>
<dbReference type="Gene3D" id="2.60.40.10">
    <property type="entry name" value="Immunoglobulins"/>
    <property type="match status" value="1"/>
</dbReference>
<evidence type="ECO:0000259" key="5">
    <source>
        <dbReference type="Pfam" id="PF07686"/>
    </source>
</evidence>
<dbReference type="Ensembl" id="ENSAMXT00000054729.1">
    <property type="protein sequence ID" value="ENSAMXP00000039672.1"/>
    <property type="gene ID" value="ENSAMXG00000031079.1"/>
</dbReference>
<dbReference type="GeneTree" id="ENSGT00990000203827"/>
<reference evidence="7" key="2">
    <citation type="journal article" date="2014" name="Nat. Commun.">
        <title>The cavefish genome reveals candidate genes for eye loss.</title>
        <authorList>
            <person name="McGaugh S.E."/>
            <person name="Gross J.B."/>
            <person name="Aken B."/>
            <person name="Blin M."/>
            <person name="Borowsky R."/>
            <person name="Chalopin D."/>
            <person name="Hinaux H."/>
            <person name="Jeffery W.R."/>
            <person name="Keene A."/>
            <person name="Ma L."/>
            <person name="Minx P."/>
            <person name="Murphy D."/>
            <person name="O'Quin K.E."/>
            <person name="Retaux S."/>
            <person name="Rohner N."/>
            <person name="Searle S.M."/>
            <person name="Stahl B.A."/>
            <person name="Tabin C."/>
            <person name="Volff J.N."/>
            <person name="Yoshizawa M."/>
            <person name="Warren W.C."/>
        </authorList>
    </citation>
    <scope>NUCLEOTIDE SEQUENCE [LARGE SCALE GENOMIC DNA]</scope>
    <source>
        <strain evidence="7">female</strain>
    </source>
</reference>
<evidence type="ECO:0000256" key="4">
    <source>
        <dbReference type="SAM" id="SignalP"/>
    </source>
</evidence>
<dbReference type="InterPro" id="IPR036179">
    <property type="entry name" value="Ig-like_dom_sf"/>
</dbReference>
<reference evidence="7" key="1">
    <citation type="submission" date="2013-03" db="EMBL/GenBank/DDBJ databases">
        <authorList>
            <person name="Jeffery W."/>
            <person name="Warren W."/>
            <person name="Wilson R.K."/>
        </authorList>
    </citation>
    <scope>NUCLEOTIDE SEQUENCE</scope>
    <source>
        <strain evidence="7">female</strain>
    </source>
</reference>
<dbReference type="AlphaFoldDB" id="A0A3B1JBF4"/>
<evidence type="ECO:0000256" key="1">
    <source>
        <dbReference type="ARBA" id="ARBA00004370"/>
    </source>
</evidence>
<reference evidence="6" key="4">
    <citation type="submission" date="2025-09" db="UniProtKB">
        <authorList>
            <consortium name="Ensembl"/>
        </authorList>
    </citation>
    <scope>IDENTIFICATION</scope>
</reference>
<keyword evidence="7" id="KW-1185">Reference proteome</keyword>
<feature type="signal peptide" evidence="4">
    <location>
        <begin position="1"/>
        <end position="15"/>
    </location>
</feature>
<keyword evidence="4" id="KW-0732">Signal</keyword>
<dbReference type="InParanoid" id="A0A3B1JBF4"/>
<proteinExistence type="predicted"/>
<name>A0A3B1JBF4_ASTMX</name>
<dbReference type="SUPFAM" id="SSF48726">
    <property type="entry name" value="Immunoglobulin"/>
    <property type="match status" value="1"/>
</dbReference>
<evidence type="ECO:0000313" key="7">
    <source>
        <dbReference type="Proteomes" id="UP000018467"/>
    </source>
</evidence>
<dbReference type="PANTHER" id="PTHR11860">
    <property type="entry name" value="POLYMERIC-IMMUNOGLOBULIN RECEPTOR"/>
    <property type="match status" value="1"/>
</dbReference>
<evidence type="ECO:0000256" key="2">
    <source>
        <dbReference type="ARBA" id="ARBA00022692"/>
    </source>
</evidence>
<accession>A0A3B1JBF4</accession>
<dbReference type="InterPro" id="IPR013783">
    <property type="entry name" value="Ig-like_fold"/>
</dbReference>
<dbReference type="Proteomes" id="UP000018467">
    <property type="component" value="Unassembled WGS sequence"/>
</dbReference>
<feature type="domain" description="Immunoglobulin V-set" evidence="5">
    <location>
        <begin position="26"/>
        <end position="116"/>
    </location>
</feature>
<dbReference type="GO" id="GO:0004888">
    <property type="term" value="F:transmembrane signaling receptor activity"/>
    <property type="evidence" value="ECO:0007669"/>
    <property type="project" value="TreeGrafter"/>
</dbReference>
<comment type="subcellular location">
    <subcellularLocation>
        <location evidence="1">Membrane</location>
    </subcellularLocation>
</comment>
<dbReference type="InterPro" id="IPR050671">
    <property type="entry name" value="CD300_family_receptors"/>
</dbReference>
<evidence type="ECO:0000256" key="3">
    <source>
        <dbReference type="ARBA" id="ARBA00023136"/>
    </source>
</evidence>
<feature type="chain" id="PRO_5017374121" description="Immunoglobulin V-set domain-containing protein" evidence="4">
    <location>
        <begin position="16"/>
        <end position="177"/>
    </location>
</feature>